<sequence length="330" mass="38273">MFFQELVVPNLTLLTSLWNRNSYRQNKFIVRDNKVFHKVEIDDKQTIKGVPFVPFAARADLVARYHESNEHAGLGTMIKLFVPRFWWPSLKRDLKGWVKTCPACQVNSRPGHTHHDVMHPLKVPSAFDQNRWLLVAVDYAINWPIARAVPFATKETIANFIYEEIMMRFGCPSEILTDRGSNFNSELVNAYLKRVGTHHKLTSAYHPRTNSKVERFNDVIKTMLRKYVNGALHRWDDFVNAALWASRIRVHTTTGFSPFYLTYGREPRLPGDPLLPYIDKKTFDDKRTVADITSRELASLGQHRAAAEFRMKAMVEKDKDKWDAKIKKVA</sequence>
<accession>A0A1C7MTN3</accession>
<dbReference type="PANTHER" id="PTHR37984">
    <property type="entry name" value="PROTEIN CBG26694"/>
    <property type="match status" value="1"/>
</dbReference>
<dbReference type="PANTHER" id="PTHR37984:SF5">
    <property type="entry name" value="PROTEIN NYNRIN-LIKE"/>
    <property type="match status" value="1"/>
</dbReference>
<dbReference type="InterPro" id="IPR036397">
    <property type="entry name" value="RNaseH_sf"/>
</dbReference>
<feature type="domain" description="Integrase catalytic" evidence="1">
    <location>
        <begin position="106"/>
        <end position="266"/>
    </location>
</feature>
<dbReference type="SUPFAM" id="SSF53098">
    <property type="entry name" value="Ribonuclease H-like"/>
    <property type="match status" value="1"/>
</dbReference>
<keyword evidence="3" id="KW-1185">Reference proteome</keyword>
<protein>
    <submittedName>
        <fullName evidence="2">Transposon Ty3-I Gag-Pol polyprotein</fullName>
    </submittedName>
</protein>
<feature type="non-terminal residue" evidence="2">
    <location>
        <position position="330"/>
    </location>
</feature>
<dbReference type="PROSITE" id="PS50994">
    <property type="entry name" value="INTEGRASE"/>
    <property type="match status" value="1"/>
</dbReference>
<dbReference type="Gene3D" id="1.10.340.70">
    <property type="match status" value="1"/>
</dbReference>
<dbReference type="Pfam" id="PF00665">
    <property type="entry name" value="rve"/>
    <property type="match status" value="1"/>
</dbReference>
<evidence type="ECO:0000259" key="1">
    <source>
        <dbReference type="PROSITE" id="PS50994"/>
    </source>
</evidence>
<dbReference type="Pfam" id="PF17921">
    <property type="entry name" value="Integrase_H2C2"/>
    <property type="match status" value="1"/>
</dbReference>
<dbReference type="InterPro" id="IPR001584">
    <property type="entry name" value="Integrase_cat-core"/>
</dbReference>
<dbReference type="InterPro" id="IPR012337">
    <property type="entry name" value="RNaseH-like_sf"/>
</dbReference>
<dbReference type="InterPro" id="IPR041588">
    <property type="entry name" value="Integrase_H2C2"/>
</dbReference>
<comment type="caution">
    <text evidence="2">The sequence shown here is derived from an EMBL/GenBank/DDBJ whole genome shotgun (WGS) entry which is preliminary data.</text>
</comment>
<dbReference type="GO" id="GO:0005634">
    <property type="term" value="C:nucleus"/>
    <property type="evidence" value="ECO:0007669"/>
    <property type="project" value="UniProtKB-ARBA"/>
</dbReference>
<evidence type="ECO:0000313" key="3">
    <source>
        <dbReference type="Proteomes" id="UP000093000"/>
    </source>
</evidence>
<dbReference type="GO" id="GO:0003676">
    <property type="term" value="F:nucleic acid binding"/>
    <property type="evidence" value="ECO:0007669"/>
    <property type="project" value="InterPro"/>
</dbReference>
<gene>
    <name evidence="2" type="primary">TY3B-I_4</name>
    <name evidence="2" type="ORF">A0J61_11749</name>
</gene>
<dbReference type="EMBL" id="LUGH01002426">
    <property type="protein sequence ID" value="OBZ80202.1"/>
    <property type="molecule type" value="Genomic_DNA"/>
</dbReference>
<reference evidence="2 3" key="1">
    <citation type="submission" date="2016-03" db="EMBL/GenBank/DDBJ databases">
        <title>Choanephora cucurbitarum.</title>
        <authorList>
            <person name="Min B."/>
            <person name="Park H."/>
            <person name="Park J.-H."/>
            <person name="Shin H.-D."/>
            <person name="Choi I.-G."/>
        </authorList>
    </citation>
    <scope>NUCLEOTIDE SEQUENCE [LARGE SCALE GENOMIC DNA]</scope>
    <source>
        <strain evidence="2 3">KUS-F28377</strain>
    </source>
</reference>
<dbReference type="Gene3D" id="3.30.420.10">
    <property type="entry name" value="Ribonuclease H-like superfamily/Ribonuclease H"/>
    <property type="match status" value="1"/>
</dbReference>
<dbReference type="GO" id="GO:0015074">
    <property type="term" value="P:DNA integration"/>
    <property type="evidence" value="ECO:0007669"/>
    <property type="project" value="InterPro"/>
</dbReference>
<dbReference type="Proteomes" id="UP000093000">
    <property type="component" value="Unassembled WGS sequence"/>
</dbReference>
<dbReference type="OrthoDB" id="2273864at2759"/>
<dbReference type="InParanoid" id="A0A1C7MTN3"/>
<evidence type="ECO:0000313" key="2">
    <source>
        <dbReference type="EMBL" id="OBZ80202.1"/>
    </source>
</evidence>
<dbReference type="AlphaFoldDB" id="A0A1C7MTN3"/>
<name>A0A1C7MTN3_9FUNG</name>
<dbReference type="STRING" id="101091.A0A1C7MTN3"/>
<organism evidence="2 3">
    <name type="scientific">Choanephora cucurbitarum</name>
    <dbReference type="NCBI Taxonomy" id="101091"/>
    <lineage>
        <taxon>Eukaryota</taxon>
        <taxon>Fungi</taxon>
        <taxon>Fungi incertae sedis</taxon>
        <taxon>Mucoromycota</taxon>
        <taxon>Mucoromycotina</taxon>
        <taxon>Mucoromycetes</taxon>
        <taxon>Mucorales</taxon>
        <taxon>Mucorineae</taxon>
        <taxon>Choanephoraceae</taxon>
        <taxon>Choanephoroideae</taxon>
        <taxon>Choanephora</taxon>
    </lineage>
</organism>
<proteinExistence type="predicted"/>
<dbReference type="InterPro" id="IPR050951">
    <property type="entry name" value="Retrovirus_Pol_polyprotein"/>
</dbReference>